<dbReference type="GO" id="GO:0016020">
    <property type="term" value="C:membrane"/>
    <property type="evidence" value="ECO:0007669"/>
    <property type="project" value="UniProtKB-SubCell"/>
</dbReference>
<feature type="transmembrane region" description="Helical" evidence="5">
    <location>
        <begin position="125"/>
        <end position="147"/>
    </location>
</feature>
<keyword evidence="3 5" id="KW-1133">Transmembrane helix</keyword>
<keyword evidence="6" id="KW-1185">Reference proteome</keyword>
<evidence type="ECO:0000256" key="4">
    <source>
        <dbReference type="ARBA" id="ARBA00023136"/>
    </source>
</evidence>
<sequence length="221" mass="23906">MCRFFMIVTGHSLAWMLLSLLAFIAVLSAVMTPRWLVSSPRTIDTTNGTELYTPTVGIYNRCTRLFGRNHCGNFNMEGLATDSTVFPECWKATLFFMALGLTVMGCTVVAALLGCCMQSVGGKSIFNLAGVTQAIAGIIYLLGMILYPAGWGAERVQRICGTEADAFYLANCTLGWAFYSAAFGVTLTFACAIFSGQAEKSTASDKVQDKMNEGKNLICLI</sequence>
<name>A0AAJ7DTY9_9HYME</name>
<dbReference type="AlphaFoldDB" id="A0AAJ7DTY9"/>
<dbReference type="PANTHER" id="PTHR12489:SF19">
    <property type="entry name" value="LHFPL TETRASPAN SUBFAMILY MEMBER 2 PROTEIN"/>
    <property type="match status" value="1"/>
</dbReference>
<feature type="transmembrane region" description="Helical" evidence="5">
    <location>
        <begin position="92"/>
        <end position="113"/>
    </location>
</feature>
<feature type="transmembrane region" description="Helical" evidence="5">
    <location>
        <begin position="176"/>
        <end position="196"/>
    </location>
</feature>
<evidence type="ECO:0000313" key="6">
    <source>
        <dbReference type="Proteomes" id="UP000695007"/>
    </source>
</evidence>
<reference evidence="7" key="1">
    <citation type="submission" date="2025-08" db="UniProtKB">
        <authorList>
            <consortium name="RefSeq"/>
        </authorList>
    </citation>
    <scope>IDENTIFICATION</scope>
</reference>
<evidence type="ECO:0000256" key="3">
    <source>
        <dbReference type="ARBA" id="ARBA00022989"/>
    </source>
</evidence>
<dbReference type="PANTHER" id="PTHR12489">
    <property type="entry name" value="LIPOMA HMGIC FUSION PARTNER-LIKE PROTEIN"/>
    <property type="match status" value="1"/>
</dbReference>
<dbReference type="KEGG" id="csol:105361040"/>
<evidence type="ECO:0000313" key="7">
    <source>
        <dbReference type="RefSeq" id="XP_011496427.1"/>
    </source>
</evidence>
<dbReference type="RefSeq" id="XP_011496427.1">
    <property type="nucleotide sequence ID" value="XM_011498125.1"/>
</dbReference>
<proteinExistence type="predicted"/>
<comment type="subcellular location">
    <subcellularLocation>
        <location evidence="1">Membrane</location>
        <topology evidence="1">Multi-pass membrane protein</topology>
    </subcellularLocation>
</comment>
<dbReference type="Proteomes" id="UP000695007">
    <property type="component" value="Unplaced"/>
</dbReference>
<dbReference type="Pfam" id="PF10242">
    <property type="entry name" value="L_HMGIC_fpl"/>
    <property type="match status" value="1"/>
</dbReference>
<dbReference type="GeneID" id="105361040"/>
<organism evidence="6 7">
    <name type="scientific">Ceratosolen solmsi marchali</name>
    <dbReference type="NCBI Taxonomy" id="326594"/>
    <lineage>
        <taxon>Eukaryota</taxon>
        <taxon>Metazoa</taxon>
        <taxon>Ecdysozoa</taxon>
        <taxon>Arthropoda</taxon>
        <taxon>Hexapoda</taxon>
        <taxon>Insecta</taxon>
        <taxon>Pterygota</taxon>
        <taxon>Neoptera</taxon>
        <taxon>Endopterygota</taxon>
        <taxon>Hymenoptera</taxon>
        <taxon>Apocrita</taxon>
        <taxon>Proctotrupomorpha</taxon>
        <taxon>Chalcidoidea</taxon>
        <taxon>Agaonidae</taxon>
        <taxon>Agaoninae</taxon>
        <taxon>Ceratosolen</taxon>
    </lineage>
</organism>
<dbReference type="Gene3D" id="1.20.140.150">
    <property type="match status" value="1"/>
</dbReference>
<keyword evidence="4 5" id="KW-0472">Membrane</keyword>
<evidence type="ECO:0000256" key="5">
    <source>
        <dbReference type="SAM" id="Phobius"/>
    </source>
</evidence>
<evidence type="ECO:0000256" key="2">
    <source>
        <dbReference type="ARBA" id="ARBA00022692"/>
    </source>
</evidence>
<gene>
    <name evidence="7" type="primary">LOC105361040</name>
</gene>
<accession>A0AAJ7DTY9</accession>
<dbReference type="InterPro" id="IPR019372">
    <property type="entry name" value="LHFPL"/>
</dbReference>
<keyword evidence="2 5" id="KW-0812">Transmembrane</keyword>
<evidence type="ECO:0000256" key="1">
    <source>
        <dbReference type="ARBA" id="ARBA00004141"/>
    </source>
</evidence>
<protein>
    <submittedName>
        <fullName evidence="7">Lipoma HMGIC fusion partner-like 2 protein</fullName>
    </submittedName>
</protein>